<accession>A0A5B7KAI8</accession>
<organism evidence="2 3">
    <name type="scientific">Portunus trituberculatus</name>
    <name type="common">Swimming crab</name>
    <name type="synonym">Neptunus trituberculatus</name>
    <dbReference type="NCBI Taxonomy" id="210409"/>
    <lineage>
        <taxon>Eukaryota</taxon>
        <taxon>Metazoa</taxon>
        <taxon>Ecdysozoa</taxon>
        <taxon>Arthropoda</taxon>
        <taxon>Crustacea</taxon>
        <taxon>Multicrustacea</taxon>
        <taxon>Malacostraca</taxon>
        <taxon>Eumalacostraca</taxon>
        <taxon>Eucarida</taxon>
        <taxon>Decapoda</taxon>
        <taxon>Pleocyemata</taxon>
        <taxon>Brachyura</taxon>
        <taxon>Eubrachyura</taxon>
        <taxon>Portunoidea</taxon>
        <taxon>Portunidae</taxon>
        <taxon>Portuninae</taxon>
        <taxon>Portunus</taxon>
    </lineage>
</organism>
<protein>
    <submittedName>
        <fullName evidence="2">Uncharacterized protein</fullName>
    </submittedName>
</protein>
<feature type="region of interest" description="Disordered" evidence="1">
    <location>
        <begin position="136"/>
        <end position="170"/>
    </location>
</feature>
<dbReference type="EMBL" id="VSRR010128006">
    <property type="protein sequence ID" value="MPD01635.1"/>
    <property type="molecule type" value="Genomic_DNA"/>
</dbReference>
<sequence length="170" mass="18564">MSPFVRHMFTFFFQSLSSPQLFSVKASRPAGQIRVPLLLCGSPVNFQTTTRVPGSRGDLGRCWGGVGEVAGINTPHMPPPTFPLLTDHPHALHTDGLPTQHCYKTSSGAEIIAATTLEVTGHPKKVCKERINKAHLRNVSPRPGTRHAAHAPPQQSIRDDLNDVNTMPTY</sequence>
<proteinExistence type="predicted"/>
<reference evidence="2 3" key="1">
    <citation type="submission" date="2019-05" db="EMBL/GenBank/DDBJ databases">
        <title>Another draft genome of Portunus trituberculatus and its Hox gene families provides insights of decapod evolution.</title>
        <authorList>
            <person name="Jeong J.-H."/>
            <person name="Song I."/>
            <person name="Kim S."/>
            <person name="Choi T."/>
            <person name="Kim D."/>
            <person name="Ryu S."/>
            <person name="Kim W."/>
        </authorList>
    </citation>
    <scope>NUCLEOTIDE SEQUENCE [LARGE SCALE GENOMIC DNA]</scope>
    <source>
        <tissue evidence="2">Muscle</tissue>
    </source>
</reference>
<evidence type="ECO:0000313" key="3">
    <source>
        <dbReference type="Proteomes" id="UP000324222"/>
    </source>
</evidence>
<comment type="caution">
    <text evidence="2">The sequence shown here is derived from an EMBL/GenBank/DDBJ whole genome shotgun (WGS) entry which is preliminary data.</text>
</comment>
<gene>
    <name evidence="2" type="ORF">E2C01_097171</name>
</gene>
<keyword evidence="3" id="KW-1185">Reference proteome</keyword>
<evidence type="ECO:0000256" key="1">
    <source>
        <dbReference type="SAM" id="MobiDB-lite"/>
    </source>
</evidence>
<evidence type="ECO:0000313" key="2">
    <source>
        <dbReference type="EMBL" id="MPD01635.1"/>
    </source>
</evidence>
<name>A0A5B7KAI8_PORTR</name>
<dbReference type="Proteomes" id="UP000324222">
    <property type="component" value="Unassembled WGS sequence"/>
</dbReference>
<dbReference type="AlphaFoldDB" id="A0A5B7KAI8"/>